<sequence length="584" mass="65421">MSSLPVRRQLVQPTRALGAKKIENVAIAPNASSRIKALAIPFTTQPTNSSLAQITSRLTLPTAASKAKSINAPAVKPPSDVKPQPQRTKRPVLVEVTQHANNLGVDGKEKSTGTVDRDGDMKGKGKQPQVATRLVKAIASRVQPATSKGQTKVVIKNPGATRPGHVSVPSTSTSTASSIPISTKSTSTTGATAGRRVQAPKAKAAGGSSAADDKIPKQTSTGSLSSKRRLEDEEAEQELNRVFKKPHTSPPVAQLQRLQLGPEVEEEEIADELGEPLWEDLDADDWDDPQMVSEYVADICKYWQESELKTLPDRRYMDRQRDLTWEHRSIIIDWMVQFHLAYPITHETIFLFINIMDRFLCIRQISPMKLHLVAAACFFIACKYEETIAPLVVDMIDLGGNSWTERELLLAEKHILSAIGWDLSHPGPMGWLRRGSKADDNEVRARTVSKYLLEIGYAEWRLVGIPPSLLAAAALWFSRLVLGREDWTPTLEHYTTCSEQDLLPVVSVMVTYLLRTIEHPSLFKKYSHKRYYQCSVLLRMWVLERWPENTVVDLRDEVDLLKAEAREFRKIEEHQKLQDTSDVF</sequence>
<name>A0ACD3AQM5_9AGAR</name>
<proteinExistence type="predicted"/>
<gene>
    <name evidence="1" type="ORF">BDN72DRAFT_822316</name>
</gene>
<dbReference type="EMBL" id="ML208372">
    <property type="protein sequence ID" value="TFK67604.1"/>
    <property type="molecule type" value="Genomic_DNA"/>
</dbReference>
<protein>
    <submittedName>
        <fullName evidence="1">Uncharacterized protein</fullName>
    </submittedName>
</protein>
<evidence type="ECO:0000313" key="2">
    <source>
        <dbReference type="Proteomes" id="UP000308600"/>
    </source>
</evidence>
<dbReference type="Proteomes" id="UP000308600">
    <property type="component" value="Unassembled WGS sequence"/>
</dbReference>
<keyword evidence="2" id="KW-1185">Reference proteome</keyword>
<organism evidence="1 2">
    <name type="scientific">Pluteus cervinus</name>
    <dbReference type="NCBI Taxonomy" id="181527"/>
    <lineage>
        <taxon>Eukaryota</taxon>
        <taxon>Fungi</taxon>
        <taxon>Dikarya</taxon>
        <taxon>Basidiomycota</taxon>
        <taxon>Agaricomycotina</taxon>
        <taxon>Agaricomycetes</taxon>
        <taxon>Agaricomycetidae</taxon>
        <taxon>Agaricales</taxon>
        <taxon>Pluteineae</taxon>
        <taxon>Pluteaceae</taxon>
        <taxon>Pluteus</taxon>
    </lineage>
</organism>
<evidence type="ECO:0000313" key="1">
    <source>
        <dbReference type="EMBL" id="TFK67604.1"/>
    </source>
</evidence>
<accession>A0ACD3AQM5</accession>
<reference evidence="1 2" key="1">
    <citation type="journal article" date="2019" name="Nat. Ecol. Evol.">
        <title>Megaphylogeny resolves global patterns of mushroom evolution.</title>
        <authorList>
            <person name="Varga T."/>
            <person name="Krizsan K."/>
            <person name="Foldi C."/>
            <person name="Dima B."/>
            <person name="Sanchez-Garcia M."/>
            <person name="Sanchez-Ramirez S."/>
            <person name="Szollosi G.J."/>
            <person name="Szarkandi J.G."/>
            <person name="Papp V."/>
            <person name="Albert L."/>
            <person name="Andreopoulos W."/>
            <person name="Angelini C."/>
            <person name="Antonin V."/>
            <person name="Barry K.W."/>
            <person name="Bougher N.L."/>
            <person name="Buchanan P."/>
            <person name="Buyck B."/>
            <person name="Bense V."/>
            <person name="Catcheside P."/>
            <person name="Chovatia M."/>
            <person name="Cooper J."/>
            <person name="Damon W."/>
            <person name="Desjardin D."/>
            <person name="Finy P."/>
            <person name="Geml J."/>
            <person name="Haridas S."/>
            <person name="Hughes K."/>
            <person name="Justo A."/>
            <person name="Karasinski D."/>
            <person name="Kautmanova I."/>
            <person name="Kiss B."/>
            <person name="Kocsube S."/>
            <person name="Kotiranta H."/>
            <person name="LaButti K.M."/>
            <person name="Lechner B.E."/>
            <person name="Liimatainen K."/>
            <person name="Lipzen A."/>
            <person name="Lukacs Z."/>
            <person name="Mihaltcheva S."/>
            <person name="Morgado L.N."/>
            <person name="Niskanen T."/>
            <person name="Noordeloos M.E."/>
            <person name="Ohm R.A."/>
            <person name="Ortiz-Santana B."/>
            <person name="Ovrebo C."/>
            <person name="Racz N."/>
            <person name="Riley R."/>
            <person name="Savchenko A."/>
            <person name="Shiryaev A."/>
            <person name="Soop K."/>
            <person name="Spirin V."/>
            <person name="Szebenyi C."/>
            <person name="Tomsovsky M."/>
            <person name="Tulloss R.E."/>
            <person name="Uehling J."/>
            <person name="Grigoriev I.V."/>
            <person name="Vagvolgyi C."/>
            <person name="Papp T."/>
            <person name="Martin F.M."/>
            <person name="Miettinen O."/>
            <person name="Hibbett D.S."/>
            <person name="Nagy L.G."/>
        </authorList>
    </citation>
    <scope>NUCLEOTIDE SEQUENCE [LARGE SCALE GENOMIC DNA]</scope>
    <source>
        <strain evidence="1 2">NL-1719</strain>
    </source>
</reference>